<evidence type="ECO:0000313" key="3">
    <source>
        <dbReference type="EMBL" id="CAF0933867.1"/>
    </source>
</evidence>
<sequence>MINGLILKNIYVYLIILSSMYQQSSILGRRLTPSMNKHDIEQLFSKSIDNIKQLDQLHSKEERSHGKKYSIKSAGITYTQRIIEGECLVEYDDRLLAEGQILQHKKRLYKVEDCFLERAFHVCGPNILFMLKIVCRLVKQYTKIINGTRTTTLSPLQATLLERRDVSPKIITESCCLNICTVSELTRYCPRKT</sequence>
<dbReference type="AlphaFoldDB" id="A0A813X7Q4"/>
<dbReference type="PROSITE" id="PS00262">
    <property type="entry name" value="INSULIN"/>
    <property type="match status" value="1"/>
</dbReference>
<evidence type="ECO:0008006" key="7">
    <source>
        <dbReference type="Google" id="ProtNLM"/>
    </source>
</evidence>
<dbReference type="Gene3D" id="1.10.100.10">
    <property type="entry name" value="Insulin-like"/>
    <property type="match status" value="1"/>
</dbReference>
<dbReference type="EMBL" id="CAJNOK010004323">
    <property type="protein sequence ID" value="CAF0933867.1"/>
    <property type="molecule type" value="Genomic_DNA"/>
</dbReference>
<comment type="similarity">
    <text evidence="1">Belongs to the insulin family.</text>
</comment>
<keyword evidence="6" id="KW-1185">Reference proteome</keyword>
<evidence type="ECO:0000313" key="4">
    <source>
        <dbReference type="EMBL" id="CAF3648666.1"/>
    </source>
</evidence>
<evidence type="ECO:0000256" key="1">
    <source>
        <dbReference type="ARBA" id="ARBA00009034"/>
    </source>
</evidence>
<dbReference type="Proteomes" id="UP000677228">
    <property type="component" value="Unassembled WGS sequence"/>
</dbReference>
<evidence type="ECO:0000313" key="6">
    <source>
        <dbReference type="Proteomes" id="UP000663829"/>
    </source>
</evidence>
<dbReference type="Proteomes" id="UP000663829">
    <property type="component" value="Unassembled WGS sequence"/>
</dbReference>
<evidence type="ECO:0000313" key="5">
    <source>
        <dbReference type="EMBL" id="CAF3709895.1"/>
    </source>
</evidence>
<evidence type="ECO:0000313" key="2">
    <source>
        <dbReference type="EMBL" id="CAF0860993.1"/>
    </source>
</evidence>
<reference evidence="2" key="1">
    <citation type="submission" date="2021-02" db="EMBL/GenBank/DDBJ databases">
        <authorList>
            <person name="Nowell W R."/>
        </authorList>
    </citation>
    <scope>NUCLEOTIDE SEQUENCE</scope>
</reference>
<proteinExistence type="inferred from homology"/>
<dbReference type="InterPro" id="IPR022353">
    <property type="entry name" value="Insulin_CS"/>
</dbReference>
<protein>
    <recommendedName>
        <fullName evidence="7">Insulin-like domain-containing protein</fullName>
    </recommendedName>
</protein>
<dbReference type="SUPFAM" id="SSF56994">
    <property type="entry name" value="Insulin-like"/>
    <property type="match status" value="1"/>
</dbReference>
<name>A0A813X7Q4_9BILA</name>
<organism evidence="2 6">
    <name type="scientific">Didymodactylos carnosus</name>
    <dbReference type="NCBI Taxonomy" id="1234261"/>
    <lineage>
        <taxon>Eukaryota</taxon>
        <taxon>Metazoa</taxon>
        <taxon>Spiralia</taxon>
        <taxon>Gnathifera</taxon>
        <taxon>Rotifera</taxon>
        <taxon>Eurotatoria</taxon>
        <taxon>Bdelloidea</taxon>
        <taxon>Philodinida</taxon>
        <taxon>Philodinidae</taxon>
        <taxon>Didymodactylos</taxon>
    </lineage>
</organism>
<dbReference type="InterPro" id="IPR036438">
    <property type="entry name" value="Insulin-like_sf"/>
</dbReference>
<dbReference type="Proteomes" id="UP000681722">
    <property type="component" value="Unassembled WGS sequence"/>
</dbReference>
<dbReference type="EMBL" id="CAJOBC010001020">
    <property type="protein sequence ID" value="CAF3648666.1"/>
    <property type="molecule type" value="Genomic_DNA"/>
</dbReference>
<comment type="caution">
    <text evidence="2">The sequence shown here is derived from an EMBL/GenBank/DDBJ whole genome shotgun (WGS) entry which is preliminary data.</text>
</comment>
<dbReference type="OrthoDB" id="10050384at2759"/>
<gene>
    <name evidence="2" type="ORF">GPM918_LOCUS6586</name>
    <name evidence="3" type="ORF">OVA965_LOCUS11279</name>
    <name evidence="4" type="ORF">SRO942_LOCUS6586</name>
    <name evidence="5" type="ORF">TMI583_LOCUS11275</name>
</gene>
<dbReference type="EMBL" id="CAJOBA010004325">
    <property type="protein sequence ID" value="CAF3709895.1"/>
    <property type="molecule type" value="Genomic_DNA"/>
</dbReference>
<dbReference type="EMBL" id="CAJNOQ010001020">
    <property type="protein sequence ID" value="CAF0860993.1"/>
    <property type="molecule type" value="Genomic_DNA"/>
</dbReference>
<accession>A0A813X7Q4</accession>
<dbReference type="Proteomes" id="UP000682733">
    <property type="component" value="Unassembled WGS sequence"/>
</dbReference>